<evidence type="ECO:0000256" key="3">
    <source>
        <dbReference type="ARBA" id="ARBA00022729"/>
    </source>
</evidence>
<comment type="caution">
    <text evidence="6">The sequence shown here is derived from an EMBL/GenBank/DDBJ whole genome shotgun (WGS) entry which is preliminary data.</text>
</comment>
<organism evidence="6 7">
    <name type="scientific">Crenobacter caeni</name>
    <dbReference type="NCBI Taxonomy" id="2705474"/>
    <lineage>
        <taxon>Bacteria</taxon>
        <taxon>Pseudomonadati</taxon>
        <taxon>Pseudomonadota</taxon>
        <taxon>Betaproteobacteria</taxon>
        <taxon>Neisseriales</taxon>
        <taxon>Neisseriaceae</taxon>
        <taxon>Crenobacter</taxon>
    </lineage>
</organism>
<dbReference type="AlphaFoldDB" id="A0A6B2KU57"/>
<name>A0A6B2KU57_9NEIS</name>
<dbReference type="Pfam" id="PF13407">
    <property type="entry name" value="Peripla_BP_4"/>
    <property type="match status" value="1"/>
</dbReference>
<dbReference type="InterPro" id="IPR028082">
    <property type="entry name" value="Peripla_BP_I"/>
</dbReference>
<keyword evidence="3 4" id="KW-0732">Signal</keyword>
<dbReference type="Gene3D" id="3.40.50.2300">
    <property type="match status" value="2"/>
</dbReference>
<dbReference type="PANTHER" id="PTHR46847:SF1">
    <property type="entry name" value="D-ALLOSE-BINDING PERIPLASMIC PROTEIN-RELATED"/>
    <property type="match status" value="1"/>
</dbReference>
<sequence length="331" mass="35657">MPISTFRLAAICFLTSLAGCSGSEQQASISTITASAPATPAAQPRSDIPRVALIMKTLTNPFFIEMEQGARRAQQETGIDLTVKTATQETSIEQQIKIVEDATHSGVDAIVIAPGDSVRLVPALKQAQQQGITIVNIDNRLNAQAMATQQMQTVPFISIDNEAAAFASATALAKRLHAGAEVAIIEGIPSADNAEQRRRGAQRAFKQAGLKLVASQSAHWKIDEAYAKTQKILQQHPRVRGIFCANDMMAIGASKYLREQGRQDVQVAGFDAIADARQAVARGQMVATVDQRAAEQGYQGVMVALKAIRKQPVSDEIMIQPIILRTAESRE</sequence>
<comment type="subcellular location">
    <subcellularLocation>
        <location evidence="1">Cell envelope</location>
    </subcellularLocation>
</comment>
<gene>
    <name evidence="6" type="ORF">GZH52_12900</name>
</gene>
<evidence type="ECO:0000313" key="6">
    <source>
        <dbReference type="EMBL" id="NDV13678.1"/>
    </source>
</evidence>
<keyword evidence="7" id="KW-1185">Reference proteome</keyword>
<dbReference type="RefSeq" id="WP_163316862.1">
    <property type="nucleotide sequence ID" value="NZ_JAAGAA010000011.1"/>
</dbReference>
<evidence type="ECO:0000256" key="2">
    <source>
        <dbReference type="ARBA" id="ARBA00007639"/>
    </source>
</evidence>
<reference evidence="6 7" key="1">
    <citation type="submission" date="2020-02" db="EMBL/GenBank/DDBJ databases">
        <authorList>
            <person name="Yang Z."/>
        </authorList>
    </citation>
    <scope>NUCLEOTIDE SEQUENCE [LARGE SCALE GENOMIC DNA]</scope>
    <source>
        <strain evidence="6 7">HX-7-9</strain>
    </source>
</reference>
<feature type="domain" description="Periplasmic binding protein" evidence="5">
    <location>
        <begin position="51"/>
        <end position="311"/>
    </location>
</feature>
<evidence type="ECO:0000259" key="5">
    <source>
        <dbReference type="Pfam" id="PF13407"/>
    </source>
</evidence>
<feature type="chain" id="PRO_5025504641" evidence="4">
    <location>
        <begin position="19"/>
        <end position="331"/>
    </location>
</feature>
<evidence type="ECO:0000256" key="4">
    <source>
        <dbReference type="SAM" id="SignalP"/>
    </source>
</evidence>
<dbReference type="PANTHER" id="PTHR46847">
    <property type="entry name" value="D-ALLOSE-BINDING PERIPLASMIC PROTEIN-RELATED"/>
    <property type="match status" value="1"/>
</dbReference>
<dbReference type="GO" id="GO:0030246">
    <property type="term" value="F:carbohydrate binding"/>
    <property type="evidence" value="ECO:0007669"/>
    <property type="project" value="UniProtKB-ARBA"/>
</dbReference>
<dbReference type="Proteomes" id="UP000482578">
    <property type="component" value="Unassembled WGS sequence"/>
</dbReference>
<dbReference type="PROSITE" id="PS51257">
    <property type="entry name" value="PROKAR_LIPOPROTEIN"/>
    <property type="match status" value="1"/>
</dbReference>
<evidence type="ECO:0000256" key="1">
    <source>
        <dbReference type="ARBA" id="ARBA00004196"/>
    </source>
</evidence>
<dbReference type="SUPFAM" id="SSF53822">
    <property type="entry name" value="Periplasmic binding protein-like I"/>
    <property type="match status" value="1"/>
</dbReference>
<dbReference type="InterPro" id="IPR025997">
    <property type="entry name" value="SBP_2_dom"/>
</dbReference>
<accession>A0A6B2KU57</accession>
<evidence type="ECO:0000313" key="7">
    <source>
        <dbReference type="Proteomes" id="UP000482578"/>
    </source>
</evidence>
<feature type="signal peptide" evidence="4">
    <location>
        <begin position="1"/>
        <end position="18"/>
    </location>
</feature>
<protein>
    <submittedName>
        <fullName evidence="6">Sugar ABC transporter substrate-binding protein</fullName>
    </submittedName>
</protein>
<dbReference type="EMBL" id="JAAGAA010000011">
    <property type="protein sequence ID" value="NDV13678.1"/>
    <property type="molecule type" value="Genomic_DNA"/>
</dbReference>
<proteinExistence type="inferred from homology"/>
<comment type="similarity">
    <text evidence="2">Belongs to the bacterial solute-binding protein 2 family.</text>
</comment>
<dbReference type="GO" id="GO:0030313">
    <property type="term" value="C:cell envelope"/>
    <property type="evidence" value="ECO:0007669"/>
    <property type="project" value="UniProtKB-SubCell"/>
</dbReference>